<evidence type="ECO:0000313" key="2">
    <source>
        <dbReference type="EMBL" id="AEE15986.1"/>
    </source>
</evidence>
<dbReference type="eggNOG" id="COG1879">
    <property type="taxonomic scope" value="Bacteria"/>
</dbReference>
<dbReference type="STRING" id="906968.Trebr_0543"/>
<dbReference type="HOGENOM" id="CLU_847138_0_0_12"/>
<dbReference type="Proteomes" id="UP000006546">
    <property type="component" value="Chromosome"/>
</dbReference>
<reference evidence="3" key="1">
    <citation type="submission" date="2011-04" db="EMBL/GenBank/DDBJ databases">
        <title>The complete genome of Treponema brennaborense DSM 12168.</title>
        <authorList>
            <person name="Lucas S."/>
            <person name="Han J."/>
            <person name="Lapidus A."/>
            <person name="Bruce D."/>
            <person name="Goodwin L."/>
            <person name="Pitluck S."/>
            <person name="Peters L."/>
            <person name="Kyrpides N."/>
            <person name="Mavromatis K."/>
            <person name="Ivanova N."/>
            <person name="Mikhailova N."/>
            <person name="Pagani I."/>
            <person name="Teshima H."/>
            <person name="Detter J.C."/>
            <person name="Tapia R."/>
            <person name="Han C."/>
            <person name="Land M."/>
            <person name="Hauser L."/>
            <person name="Markowitz V."/>
            <person name="Cheng J.-F."/>
            <person name="Hugenholtz P."/>
            <person name="Woyke T."/>
            <person name="Wu D."/>
            <person name="Gronow S."/>
            <person name="Wellnitz S."/>
            <person name="Brambilla E."/>
            <person name="Klenk H.-P."/>
            <person name="Eisen J.A."/>
        </authorList>
    </citation>
    <scope>NUCLEOTIDE SEQUENCE [LARGE SCALE GENOMIC DNA]</scope>
    <source>
        <strain evidence="3">DSM 12168 / CIP 105900 / DD5/3</strain>
    </source>
</reference>
<evidence type="ECO:0000313" key="3">
    <source>
        <dbReference type="Proteomes" id="UP000006546"/>
    </source>
</evidence>
<name>F4LPH5_TREBD</name>
<dbReference type="PROSITE" id="PS51257">
    <property type="entry name" value="PROKAR_LIPOPROTEIN"/>
    <property type="match status" value="1"/>
</dbReference>
<keyword evidence="3" id="KW-1185">Reference proteome</keyword>
<proteinExistence type="predicted"/>
<protein>
    <recommendedName>
        <fullName evidence="1">Periplasmic binding protein domain-containing protein</fullName>
    </recommendedName>
</protein>
<organism evidence="2 3">
    <name type="scientific">Treponema brennaborense (strain DSM 12168 / CIP 105900 / DD5/3)</name>
    <dbReference type="NCBI Taxonomy" id="906968"/>
    <lineage>
        <taxon>Bacteria</taxon>
        <taxon>Pseudomonadati</taxon>
        <taxon>Spirochaetota</taxon>
        <taxon>Spirochaetia</taxon>
        <taxon>Spirochaetales</taxon>
        <taxon>Treponemataceae</taxon>
        <taxon>Treponema</taxon>
    </lineage>
</organism>
<dbReference type="KEGG" id="tbe:Trebr_0543"/>
<feature type="domain" description="Periplasmic binding protein" evidence="1">
    <location>
        <begin position="59"/>
        <end position="303"/>
    </location>
</feature>
<dbReference type="InterPro" id="IPR028082">
    <property type="entry name" value="Peripla_BP_I"/>
</dbReference>
<accession>F4LPH5</accession>
<dbReference type="Gene3D" id="3.40.50.2300">
    <property type="match status" value="2"/>
</dbReference>
<dbReference type="SUPFAM" id="SSF53822">
    <property type="entry name" value="Periplasmic binding protein-like I"/>
    <property type="match status" value="1"/>
</dbReference>
<sequence>MHMKKYSGYILIFIAVLIAAVGCFTAYYTNIIIRTAGTAARSGDGGQRSYHLLVAGTREDADFLQKLYEGAARAAESYDAAVELLTPTTLAQNVSIQSLLDYAAYVCADGIIVYTEDENIVVTEPVTVRNTNVAVAVVGTDNEKNGGVYFIGADTAELGHTVARTILGVEPRPNIIYAIENTDKNKATVRKMLAAVRETFVPPYAPQIRILSGKNGAEPGGRNQRIRSEIAEMEAGSAVVCFSADDTVFAAQTVIDFNMTERITIIGLYENSETQKYLDRGIIHTVISVDAEEIGEQAVAALFRRNENGYEGLPAAPTIRVLNGANRR</sequence>
<dbReference type="InterPro" id="IPR025997">
    <property type="entry name" value="SBP_2_dom"/>
</dbReference>
<dbReference type="OrthoDB" id="569491at2"/>
<dbReference type="Pfam" id="PF13407">
    <property type="entry name" value="Peripla_BP_4"/>
    <property type="match status" value="1"/>
</dbReference>
<dbReference type="EMBL" id="CP002696">
    <property type="protein sequence ID" value="AEE15986.1"/>
    <property type="molecule type" value="Genomic_DNA"/>
</dbReference>
<gene>
    <name evidence="2" type="ordered locus">Trebr_0543</name>
</gene>
<dbReference type="AlphaFoldDB" id="F4LPH5"/>
<evidence type="ECO:0000259" key="1">
    <source>
        <dbReference type="Pfam" id="PF13407"/>
    </source>
</evidence>